<evidence type="ECO:0000256" key="1">
    <source>
        <dbReference type="SAM" id="MobiDB-lite"/>
    </source>
</evidence>
<feature type="region of interest" description="Disordered" evidence="1">
    <location>
        <begin position="93"/>
        <end position="127"/>
    </location>
</feature>
<feature type="compositionally biased region" description="Basic and acidic residues" evidence="1">
    <location>
        <begin position="579"/>
        <end position="591"/>
    </location>
</feature>
<feature type="compositionally biased region" description="Basic and acidic residues" evidence="1">
    <location>
        <begin position="316"/>
        <end position="335"/>
    </location>
</feature>
<dbReference type="InterPro" id="IPR002223">
    <property type="entry name" value="Kunitz_BPTI"/>
</dbReference>
<dbReference type="PROSITE" id="PS50279">
    <property type="entry name" value="BPTI_KUNITZ_2"/>
    <property type="match status" value="1"/>
</dbReference>
<feature type="compositionally biased region" description="Polar residues" evidence="1">
    <location>
        <begin position="648"/>
        <end position="670"/>
    </location>
</feature>
<proteinExistence type="predicted"/>
<organism evidence="3 4">
    <name type="scientific">Ancylostoma ceylanicum</name>
    <dbReference type="NCBI Taxonomy" id="53326"/>
    <lineage>
        <taxon>Eukaryota</taxon>
        <taxon>Metazoa</taxon>
        <taxon>Ecdysozoa</taxon>
        <taxon>Nematoda</taxon>
        <taxon>Chromadorea</taxon>
        <taxon>Rhabditida</taxon>
        <taxon>Rhabditina</taxon>
        <taxon>Rhabditomorpha</taxon>
        <taxon>Strongyloidea</taxon>
        <taxon>Ancylostomatidae</taxon>
        <taxon>Ancylostomatinae</taxon>
        <taxon>Ancylostoma</taxon>
    </lineage>
</organism>
<dbReference type="AlphaFoldDB" id="A0A016S3Z4"/>
<keyword evidence="4" id="KW-1185">Reference proteome</keyword>
<evidence type="ECO:0000313" key="3">
    <source>
        <dbReference type="EMBL" id="EYB84964.1"/>
    </source>
</evidence>
<feature type="region of interest" description="Disordered" evidence="1">
    <location>
        <begin position="566"/>
        <end position="706"/>
    </location>
</feature>
<gene>
    <name evidence="3" type="primary">Acey_s0306.g1977</name>
    <name evidence="3" type="synonym">Acey-Y39B6A.8</name>
    <name evidence="3" type="ORF">Y032_0306g1977</name>
</gene>
<dbReference type="GO" id="GO:0004867">
    <property type="term" value="F:serine-type endopeptidase inhibitor activity"/>
    <property type="evidence" value="ECO:0007669"/>
    <property type="project" value="InterPro"/>
</dbReference>
<dbReference type="EMBL" id="JARK01001642">
    <property type="protein sequence ID" value="EYB84964.1"/>
    <property type="molecule type" value="Genomic_DNA"/>
</dbReference>
<evidence type="ECO:0000313" key="4">
    <source>
        <dbReference type="Proteomes" id="UP000024635"/>
    </source>
</evidence>
<feature type="compositionally biased region" description="Polar residues" evidence="1">
    <location>
        <begin position="103"/>
        <end position="125"/>
    </location>
</feature>
<evidence type="ECO:0000259" key="2">
    <source>
        <dbReference type="PROSITE" id="PS50279"/>
    </source>
</evidence>
<sequence length="774" mass="83071">MHVQIIGTLTMLGIAVTATLCFLVPLCGSFPMCTDGQPPLMEANDAFPCARGCPRGFFCEMQDSLHTASLGICCANRTELQLLYGSDNKDHADPIWNGDPVPSAQTSPKPSSLAATEVTTSTEPSRSVRVIATATESRAPDVVLIEDTDARLNVTVRSRGNGLLPIVISDSDVIPEDSGPSNGLLSSRGAATDPDEAGGFDNSIAKDVREVTTHPADPQDQFVQANESARETTAPPPQNVLELLQTADSGNLTDTAGDFTVSEENVTLVNITALPETVENPDSTTFNSTEPSFSAELANSTGNSTEVFTDLASPGKEPEELPKAEEKGAKEEKQQENAAPTEKSRSAQDALAVIPRKEEELPKENSGDRNLDLVSITVGSKDVKAPTDIGQKSLDEQNSVKIADIGEDARVEEEKQFRYSCERQAYKFSCHSGSVLTQPTIRWYLNEQGECEYYPWGYCPGDRVVESTTIRTKLECVRECLRNSTNVAGNLVEAVGKTSETPGEAIAKFSSNTASIKEQFKDGAEKEGQLLAPENTQEGKGAAGDSPDANVTAVPVTSSPLETAIAGGIATSAPAETSTRSDAKEKKDFKGDGAGLGDPKAIEEKGVGDAATTLTADNSTEKKSDEESLWTPPLEAVGLQPAHHEGTQDSAGKSSKEGNSLDNQVNDAAESSSSPSSTKKNVKAAENRELRSNLPDGETTEGITYETTMKPKEKVLCTPSPYRYICKRGMPSQFVYRWSKADSGKCQSFPYGYCLTEWNHPHPRTREECEHYCN</sequence>
<feature type="region of interest" description="Disordered" evidence="1">
    <location>
        <begin position="171"/>
        <end position="201"/>
    </location>
</feature>
<feature type="compositionally biased region" description="Polar residues" evidence="1">
    <location>
        <begin position="280"/>
        <end position="307"/>
    </location>
</feature>
<name>A0A016S3Z4_9BILA</name>
<comment type="caution">
    <text evidence="3">The sequence shown here is derived from an EMBL/GenBank/DDBJ whole genome shotgun (WGS) entry which is preliminary data.</text>
</comment>
<dbReference type="Proteomes" id="UP000024635">
    <property type="component" value="Unassembled WGS sequence"/>
</dbReference>
<dbReference type="OrthoDB" id="5834811at2759"/>
<accession>A0A016S3Z4</accession>
<feature type="domain" description="BPTI/Kunitz inhibitor" evidence="2">
    <location>
        <begin position="717"/>
        <end position="773"/>
    </location>
</feature>
<protein>
    <recommendedName>
        <fullName evidence="2">BPTI/Kunitz inhibitor domain-containing protein</fullName>
    </recommendedName>
</protein>
<feature type="region of interest" description="Disordered" evidence="1">
    <location>
        <begin position="278"/>
        <end position="349"/>
    </location>
</feature>
<reference evidence="4" key="1">
    <citation type="journal article" date="2015" name="Nat. Genet.">
        <title>The genome and transcriptome of the zoonotic hookworm Ancylostoma ceylanicum identify infection-specific gene families.</title>
        <authorList>
            <person name="Schwarz E.M."/>
            <person name="Hu Y."/>
            <person name="Antoshechkin I."/>
            <person name="Miller M.M."/>
            <person name="Sternberg P.W."/>
            <person name="Aroian R.V."/>
        </authorList>
    </citation>
    <scope>NUCLEOTIDE SEQUENCE</scope>
    <source>
        <strain evidence="4">HY135</strain>
    </source>
</reference>